<dbReference type="Proteomes" id="UP000067625">
    <property type="component" value="Chromosome"/>
</dbReference>
<feature type="transmembrane region" description="Helical" evidence="1">
    <location>
        <begin position="35"/>
        <end position="55"/>
    </location>
</feature>
<feature type="transmembrane region" description="Helical" evidence="1">
    <location>
        <begin position="133"/>
        <end position="151"/>
    </location>
</feature>
<protein>
    <submittedName>
        <fullName evidence="2">Uncharacterized protein</fullName>
    </submittedName>
</protein>
<reference evidence="2 3" key="2">
    <citation type="journal article" date="2016" name="Int. J. Syst. Evol. Microbiol.">
        <title>Bacillus gobiensis sp. nov., isolated from a soil sample.</title>
        <authorList>
            <person name="Liu B."/>
            <person name="Liu G.H."/>
            <person name="Cetin S."/>
            <person name="Schumann P."/>
            <person name="Pan Z.Z."/>
            <person name="Chen Q.Q."/>
        </authorList>
    </citation>
    <scope>NUCLEOTIDE SEQUENCE [LARGE SCALE GENOMIC DNA]</scope>
    <source>
        <strain evidence="2 3">FJAT-4402</strain>
    </source>
</reference>
<dbReference type="PATRIC" id="fig|1441095.3.peg.1449"/>
<feature type="transmembrane region" description="Helical" evidence="1">
    <location>
        <begin position="6"/>
        <end position="23"/>
    </location>
</feature>
<evidence type="ECO:0000256" key="1">
    <source>
        <dbReference type="SAM" id="Phobius"/>
    </source>
</evidence>
<feature type="transmembrane region" description="Helical" evidence="1">
    <location>
        <begin position="61"/>
        <end position="79"/>
    </location>
</feature>
<dbReference type="STRING" id="1441095.AM592_06565"/>
<keyword evidence="1" id="KW-0472">Membrane</keyword>
<dbReference type="EMBL" id="CP012600">
    <property type="protein sequence ID" value="ALC81291.1"/>
    <property type="molecule type" value="Genomic_DNA"/>
</dbReference>
<name>A0A0M4FIV6_9BACI</name>
<accession>A0A0M4FIV6</accession>
<gene>
    <name evidence="2" type="ORF">AM592_06565</name>
</gene>
<keyword evidence="1" id="KW-0812">Transmembrane</keyword>
<evidence type="ECO:0000313" key="2">
    <source>
        <dbReference type="EMBL" id="ALC81291.1"/>
    </source>
</evidence>
<dbReference type="OrthoDB" id="2595090at2"/>
<sequence length="168" mass="19812">MEHLLQFLAPILLVAFVIFRRVRKSMGFQPFKPNLIKFRIAIFSIISFIFLYFSAQHPLSYVYDLAGILLGGILVAYAMKNIMFEFRENALFYRTHLWIELFIIFLFLSRLVYRMITVSGTEPVSYDTDPATLLIFFLLAVYYIGFNMFVLRKGKERLQDNEAYSENK</sequence>
<reference evidence="3" key="1">
    <citation type="submission" date="2015-08" db="EMBL/GenBank/DDBJ databases">
        <title>Genome sequencing project for genomic taxonomy and phylogenomics of Bacillus-like bacteria.</title>
        <authorList>
            <person name="Liu B."/>
            <person name="Wang J."/>
            <person name="Zhu Y."/>
            <person name="Liu G."/>
            <person name="Chen Q."/>
            <person name="Chen Z."/>
            <person name="Lan J."/>
            <person name="Che J."/>
            <person name="Ge C."/>
            <person name="Shi H."/>
            <person name="Pan Z."/>
            <person name="Liu X."/>
        </authorList>
    </citation>
    <scope>NUCLEOTIDE SEQUENCE [LARGE SCALE GENOMIC DNA]</scope>
    <source>
        <strain evidence="3">FJAT-4402</strain>
    </source>
</reference>
<feature type="transmembrane region" description="Helical" evidence="1">
    <location>
        <begin position="91"/>
        <end position="113"/>
    </location>
</feature>
<proteinExistence type="predicted"/>
<dbReference type="InterPro" id="IPR058247">
    <property type="entry name" value="DUF1453"/>
</dbReference>
<keyword evidence="3" id="KW-1185">Reference proteome</keyword>
<dbReference type="Pfam" id="PF07301">
    <property type="entry name" value="DUF1453"/>
    <property type="match status" value="1"/>
</dbReference>
<dbReference type="AlphaFoldDB" id="A0A0M4FIV6"/>
<organism evidence="2 3">
    <name type="scientific">Bacillus gobiensis</name>
    <dbReference type="NCBI Taxonomy" id="1441095"/>
    <lineage>
        <taxon>Bacteria</taxon>
        <taxon>Bacillati</taxon>
        <taxon>Bacillota</taxon>
        <taxon>Bacilli</taxon>
        <taxon>Bacillales</taxon>
        <taxon>Bacillaceae</taxon>
        <taxon>Bacillus</taxon>
    </lineage>
</organism>
<dbReference type="RefSeq" id="WP_053603047.1">
    <property type="nucleotide sequence ID" value="NZ_CP012600.1"/>
</dbReference>
<evidence type="ECO:0000313" key="3">
    <source>
        <dbReference type="Proteomes" id="UP000067625"/>
    </source>
</evidence>
<keyword evidence="1" id="KW-1133">Transmembrane helix</keyword>